<dbReference type="AlphaFoldDB" id="A0A397UW96"/>
<sequence>MSTPLNLNQLQEEINILEDRLDQVRKSKKRVSTGINFTERLINVNDQSLLSIKPCNNVDHNIDQVINQITQLRSYTKVHFTQVTNHVKILSTGEHIRHYIMTGDSRGLGFNLEFDVIESDDLCIQNLKIKIDPFIRREIGHFIENMEKDANLLTFFKGFIEYARLNDQRELFFNAMKQKFSFLAVDVCANFLLKFSNPNDSRISPELIFTWRLNLTPGHVSPEVSLLARMPDHWRSNDEKCVIDQIPYNFQRLVELKGIQPATEMIVKSIFSDV</sequence>
<dbReference type="GO" id="GO:0034080">
    <property type="term" value="P:CENP-A containing chromatin assembly"/>
    <property type="evidence" value="ECO:0007669"/>
    <property type="project" value="InterPro"/>
</dbReference>
<dbReference type="STRING" id="44941.A0A397UW96"/>
<dbReference type="Proteomes" id="UP000266673">
    <property type="component" value="Unassembled WGS sequence"/>
</dbReference>
<evidence type="ECO:0000313" key="1">
    <source>
        <dbReference type="EMBL" id="RIB13891.1"/>
    </source>
</evidence>
<dbReference type="PANTHER" id="PTHR28577:SF1">
    <property type="entry name" value="CENTROMERE PROTEIN P"/>
    <property type="match status" value="1"/>
</dbReference>
<accession>A0A397UW96</accession>
<dbReference type="GO" id="GO:0000775">
    <property type="term" value="C:chromosome, centromeric region"/>
    <property type="evidence" value="ECO:0007669"/>
    <property type="project" value="InterPro"/>
</dbReference>
<keyword evidence="2" id="KW-1185">Reference proteome</keyword>
<reference evidence="1 2" key="1">
    <citation type="submission" date="2018-06" db="EMBL/GenBank/DDBJ databases">
        <title>Comparative genomics reveals the genomic features of Rhizophagus irregularis, R. cerebriforme, R. diaphanum and Gigaspora rosea, and their symbiotic lifestyle signature.</title>
        <authorList>
            <person name="Morin E."/>
            <person name="San Clemente H."/>
            <person name="Chen E.C.H."/>
            <person name="De La Providencia I."/>
            <person name="Hainaut M."/>
            <person name="Kuo A."/>
            <person name="Kohler A."/>
            <person name="Murat C."/>
            <person name="Tang N."/>
            <person name="Roy S."/>
            <person name="Loubradou J."/>
            <person name="Henrissat B."/>
            <person name="Grigoriev I.V."/>
            <person name="Corradi N."/>
            <person name="Roux C."/>
            <person name="Martin F.M."/>
        </authorList>
    </citation>
    <scope>NUCLEOTIDE SEQUENCE [LARGE SCALE GENOMIC DNA]</scope>
    <source>
        <strain evidence="1 2">DAOM 194757</strain>
    </source>
</reference>
<dbReference type="InterPro" id="IPR027801">
    <property type="entry name" value="CENP-P"/>
</dbReference>
<dbReference type="GO" id="GO:0005634">
    <property type="term" value="C:nucleus"/>
    <property type="evidence" value="ECO:0007669"/>
    <property type="project" value="TreeGrafter"/>
</dbReference>
<dbReference type="EMBL" id="QKWP01000883">
    <property type="protein sequence ID" value="RIB13891.1"/>
    <property type="molecule type" value="Genomic_DNA"/>
</dbReference>
<comment type="caution">
    <text evidence="1">The sequence shown here is derived from an EMBL/GenBank/DDBJ whole genome shotgun (WGS) entry which is preliminary data.</text>
</comment>
<name>A0A397UW96_9GLOM</name>
<protein>
    <submittedName>
        <fullName evidence="1">CENP-A-nucleosome distal centromere subunit, CENP-P-domain-containing protein</fullName>
    </submittedName>
</protein>
<organism evidence="1 2">
    <name type="scientific">Gigaspora rosea</name>
    <dbReference type="NCBI Taxonomy" id="44941"/>
    <lineage>
        <taxon>Eukaryota</taxon>
        <taxon>Fungi</taxon>
        <taxon>Fungi incertae sedis</taxon>
        <taxon>Mucoromycota</taxon>
        <taxon>Glomeromycotina</taxon>
        <taxon>Glomeromycetes</taxon>
        <taxon>Diversisporales</taxon>
        <taxon>Gigasporaceae</taxon>
        <taxon>Gigaspora</taxon>
    </lineage>
</organism>
<dbReference type="Pfam" id="PF13096">
    <property type="entry name" value="CENP-P"/>
    <property type="match status" value="1"/>
</dbReference>
<proteinExistence type="predicted"/>
<gene>
    <name evidence="1" type="ORF">C2G38_2196643</name>
</gene>
<evidence type="ECO:0000313" key="2">
    <source>
        <dbReference type="Proteomes" id="UP000266673"/>
    </source>
</evidence>
<dbReference type="PANTHER" id="PTHR28577">
    <property type="entry name" value="CENTROMERE PROTEIN P"/>
    <property type="match status" value="1"/>
</dbReference>
<dbReference type="OrthoDB" id="5976950at2759"/>